<organism evidence="1 2">
    <name type="scientific">Candidatus Taylorbacteria bacterium RIFCSPHIGHO2_12_FULL_45_16</name>
    <dbReference type="NCBI Taxonomy" id="1802315"/>
    <lineage>
        <taxon>Bacteria</taxon>
        <taxon>Candidatus Tayloriibacteriota</taxon>
    </lineage>
</organism>
<proteinExistence type="predicted"/>
<evidence type="ECO:0008006" key="3">
    <source>
        <dbReference type="Google" id="ProtNLM"/>
    </source>
</evidence>
<dbReference type="EMBL" id="MHRT01000009">
    <property type="protein sequence ID" value="OHA28753.1"/>
    <property type="molecule type" value="Genomic_DNA"/>
</dbReference>
<dbReference type="Proteomes" id="UP000178089">
    <property type="component" value="Unassembled WGS sequence"/>
</dbReference>
<gene>
    <name evidence="1" type="ORF">A3F51_00035</name>
</gene>
<comment type="caution">
    <text evidence="1">The sequence shown here is derived from an EMBL/GenBank/DDBJ whole genome shotgun (WGS) entry which is preliminary data.</text>
</comment>
<accession>A0A1G2MY98</accession>
<dbReference type="AlphaFoldDB" id="A0A1G2MY98"/>
<reference evidence="1 2" key="1">
    <citation type="journal article" date="2016" name="Nat. Commun.">
        <title>Thousands of microbial genomes shed light on interconnected biogeochemical processes in an aquifer system.</title>
        <authorList>
            <person name="Anantharaman K."/>
            <person name="Brown C.T."/>
            <person name="Hug L.A."/>
            <person name="Sharon I."/>
            <person name="Castelle C.J."/>
            <person name="Probst A.J."/>
            <person name="Thomas B.C."/>
            <person name="Singh A."/>
            <person name="Wilkins M.J."/>
            <person name="Karaoz U."/>
            <person name="Brodie E.L."/>
            <person name="Williams K.H."/>
            <person name="Hubbard S.S."/>
            <person name="Banfield J.F."/>
        </authorList>
    </citation>
    <scope>NUCLEOTIDE SEQUENCE [LARGE SCALE GENOMIC DNA]</scope>
</reference>
<protein>
    <recommendedName>
        <fullName evidence="3">Response regulatory domain-containing protein</fullName>
    </recommendedName>
</protein>
<name>A0A1G2MY98_9BACT</name>
<evidence type="ECO:0000313" key="1">
    <source>
        <dbReference type="EMBL" id="OHA28753.1"/>
    </source>
</evidence>
<evidence type="ECO:0000313" key="2">
    <source>
        <dbReference type="Proteomes" id="UP000178089"/>
    </source>
</evidence>
<sequence length="130" mass="14892">MNILLIESDEKLLDIYAGMLGSMAEISTLGLTEFQIRTDSGKLEKTLQEFKPDLVIMSIKNLAKAFVTIIEHRRCYFQRFPIWVLSGFKTSELHEQFRSADLILNKGEHCSAEVIQALVKIQLSYARARK</sequence>